<dbReference type="InterPro" id="IPR007809">
    <property type="entry name" value="FlgN-like"/>
</dbReference>
<evidence type="ECO:0000256" key="1">
    <source>
        <dbReference type="ARBA" id="ARBA00022795"/>
    </source>
</evidence>
<dbReference type="GO" id="GO:0044780">
    <property type="term" value="P:bacterial-type flagellum assembly"/>
    <property type="evidence" value="ECO:0007669"/>
    <property type="project" value="InterPro"/>
</dbReference>
<dbReference type="STRING" id="1499688.BN000_00814"/>
<dbReference type="AlphaFoldDB" id="A0A0U1NS92"/>
<gene>
    <name evidence="2" type="ORF">BN000_00814</name>
</gene>
<evidence type="ECO:0000313" key="3">
    <source>
        <dbReference type="Proteomes" id="UP000199087"/>
    </source>
</evidence>
<protein>
    <submittedName>
        <fullName evidence="2">FlgN family protein</fullName>
    </submittedName>
</protein>
<organism evidence="2 3">
    <name type="scientific">Neobacillus massiliamazoniensis</name>
    <dbReference type="NCBI Taxonomy" id="1499688"/>
    <lineage>
        <taxon>Bacteria</taxon>
        <taxon>Bacillati</taxon>
        <taxon>Bacillota</taxon>
        <taxon>Bacilli</taxon>
        <taxon>Bacillales</taxon>
        <taxon>Bacillaceae</taxon>
        <taxon>Neobacillus</taxon>
    </lineage>
</organism>
<dbReference type="Gene3D" id="1.20.58.300">
    <property type="entry name" value="FlgN-like"/>
    <property type="match status" value="1"/>
</dbReference>
<dbReference type="SUPFAM" id="SSF140566">
    <property type="entry name" value="FlgN-like"/>
    <property type="match status" value="1"/>
</dbReference>
<keyword evidence="3" id="KW-1185">Reference proteome</keyword>
<dbReference type="RefSeq" id="WP_090631169.1">
    <property type="nucleotide sequence ID" value="NZ_CVRB01000001.1"/>
</dbReference>
<dbReference type="OrthoDB" id="2879427at2"/>
<name>A0A0U1NS92_9BACI</name>
<dbReference type="Pfam" id="PF05130">
    <property type="entry name" value="FlgN"/>
    <property type="match status" value="1"/>
</dbReference>
<proteinExistence type="predicted"/>
<sequence length="161" mass="18472">MELLLKLKQIVSTMLDSHQQLLQLAKEKQSILVEGNVSALQNVIGQEMKCTDFIHDLETLREQHIREILAEKGYHLQSITMEQFIPLLDDTEEKSHLTMLTGQLRKCVAEISRLNQNNQELIQMTLSYIQYSLNILMPKEPEIGYGQKSKASSIMFLDAKA</sequence>
<dbReference type="EMBL" id="CVRB01000001">
    <property type="protein sequence ID" value="CRK80923.1"/>
    <property type="molecule type" value="Genomic_DNA"/>
</dbReference>
<accession>A0A0U1NS92</accession>
<dbReference type="InterPro" id="IPR036679">
    <property type="entry name" value="FlgN-like_sf"/>
</dbReference>
<reference evidence="3" key="1">
    <citation type="submission" date="2015-05" db="EMBL/GenBank/DDBJ databases">
        <authorList>
            <person name="Urmite Genomes"/>
        </authorList>
    </citation>
    <scope>NUCLEOTIDE SEQUENCE [LARGE SCALE GENOMIC DNA]</scope>
    <source>
        <strain evidence="3">LF1</strain>
    </source>
</reference>
<dbReference type="Proteomes" id="UP000199087">
    <property type="component" value="Unassembled WGS sequence"/>
</dbReference>
<keyword evidence="1" id="KW-1005">Bacterial flagellum biogenesis</keyword>
<evidence type="ECO:0000313" key="2">
    <source>
        <dbReference type="EMBL" id="CRK80923.1"/>
    </source>
</evidence>